<dbReference type="InterPro" id="IPR041685">
    <property type="entry name" value="AAA_GajA/Old/RecF-like"/>
</dbReference>
<dbReference type="InterPro" id="IPR027417">
    <property type="entry name" value="P-loop_NTPase"/>
</dbReference>
<reference evidence="3 4" key="1">
    <citation type="submission" date="2019-11" db="EMBL/GenBank/DDBJ databases">
        <title>Type strains purchased from KCTC, JCM and DSMZ.</title>
        <authorList>
            <person name="Lu H."/>
        </authorList>
    </citation>
    <scope>NUCLEOTIDE SEQUENCE [LARGE SCALE GENOMIC DNA]</scope>
    <source>
        <strain evidence="3 4">JCM 31587</strain>
    </source>
</reference>
<dbReference type="EMBL" id="WNKX01000022">
    <property type="protein sequence ID" value="MTW13426.1"/>
    <property type="molecule type" value="Genomic_DNA"/>
</dbReference>
<dbReference type="Gene3D" id="3.40.50.300">
    <property type="entry name" value="P-loop containing nucleotide triphosphate hydrolases"/>
    <property type="match status" value="1"/>
</dbReference>
<proteinExistence type="predicted"/>
<feature type="domain" description="OLD protein-like TOPRIM" evidence="2">
    <location>
        <begin position="456"/>
        <end position="517"/>
    </location>
</feature>
<dbReference type="PANTHER" id="PTHR43581:SF4">
    <property type="entry name" value="ATP_GTP PHOSPHATASE"/>
    <property type="match status" value="1"/>
</dbReference>
<sequence length="665" mass="74294">MKLTRVRVQNYRSVEDSGSFDIGDLTCLVGKNEAGKTALLSAIRGLRPSQPFEFDETIDYPRRFATRFDDRHEFGTAEVIRAWWRLDSADKAAVTSRFGDGVLKGDTVQTHFGFRYEDGKRIWVLEVDHSKCLEYLVNKCALDATERNVLHGVHDGPSADKALSSLTERTPKQESLLQEIRKSRQSDFDLGVIDILEKRQPKFFFTSHFERMSGMVSIQKLQQDKQQGTVSSGDKIFLDFLEYAGTTLEELLEADRREALKAKCEAASNEITDEIFQFWSQNNALEVVIEIDNAKSADKAPFNAGLVADIRIKNTNHKATLPLSERSAGFVWFFSFLAQFKQLKKTSGNAIILLDEPGLTLHGKAQGDLLRYIVERLLPDHQVIYSTHSPFMVPMDRLSDVKIVEDVVVSGSNRRPEVKGTKVRMDVLEVGDDTLFPLQGALGYEVTQSLFIGANTLLVEGPSDILYLKVLSQALTKRGRKGLSAKWTLCPAGGIDKIAPFVRLFGGNNINVAVLSDIANGDKTKVENLKRAEILKSGHLYTCADFTSQEEADVEDILHVDLFIEILNGAYSPPASHVVGKDSLLSAAPTSRVVKKAEALFKLMPSEVAEFDHFVPARWLLEHPSILDLDAPSVLSTLDRAAVLFETFNRLLDESIHYVPLRDNE</sequence>
<dbReference type="RefSeq" id="WP_155456349.1">
    <property type="nucleotide sequence ID" value="NZ_WNKX01000022.1"/>
</dbReference>
<name>A0A6L6QP35_9BURK</name>
<gene>
    <name evidence="3" type="ORF">GM658_22720</name>
</gene>
<protein>
    <submittedName>
        <fullName evidence="3">AAA family ATPase</fullName>
    </submittedName>
</protein>
<dbReference type="PANTHER" id="PTHR43581">
    <property type="entry name" value="ATP/GTP PHOSPHATASE"/>
    <property type="match status" value="1"/>
</dbReference>
<dbReference type="InterPro" id="IPR051396">
    <property type="entry name" value="Bact_Antivir_Def_Nuclease"/>
</dbReference>
<evidence type="ECO:0000259" key="2">
    <source>
        <dbReference type="Pfam" id="PF20469"/>
    </source>
</evidence>
<dbReference type="OrthoDB" id="3322489at2"/>
<dbReference type="SUPFAM" id="SSF52540">
    <property type="entry name" value="P-loop containing nucleoside triphosphate hydrolases"/>
    <property type="match status" value="1"/>
</dbReference>
<dbReference type="AlphaFoldDB" id="A0A6L6QP35"/>
<dbReference type="Pfam" id="PF20469">
    <property type="entry name" value="OLD-like_TOPRIM"/>
    <property type="match status" value="1"/>
</dbReference>
<accession>A0A6L6QP35</accession>
<evidence type="ECO:0000313" key="4">
    <source>
        <dbReference type="Proteomes" id="UP000472320"/>
    </source>
</evidence>
<organism evidence="3 4">
    <name type="scientific">Massilia eburnea</name>
    <dbReference type="NCBI Taxonomy" id="1776165"/>
    <lineage>
        <taxon>Bacteria</taxon>
        <taxon>Pseudomonadati</taxon>
        <taxon>Pseudomonadota</taxon>
        <taxon>Betaproteobacteria</taxon>
        <taxon>Burkholderiales</taxon>
        <taxon>Oxalobacteraceae</taxon>
        <taxon>Telluria group</taxon>
        <taxon>Massilia</taxon>
    </lineage>
</organism>
<evidence type="ECO:0000313" key="3">
    <source>
        <dbReference type="EMBL" id="MTW13426.1"/>
    </source>
</evidence>
<dbReference type="InterPro" id="IPR034139">
    <property type="entry name" value="TOPRIM_OLD"/>
</dbReference>
<evidence type="ECO:0000259" key="1">
    <source>
        <dbReference type="Pfam" id="PF13175"/>
    </source>
</evidence>
<dbReference type="Pfam" id="PF13175">
    <property type="entry name" value="AAA_15"/>
    <property type="match status" value="1"/>
</dbReference>
<feature type="domain" description="Endonuclease GajA/Old nuclease/RecF-like AAA" evidence="1">
    <location>
        <begin position="1"/>
        <end position="393"/>
    </location>
</feature>
<comment type="caution">
    <text evidence="3">The sequence shown here is derived from an EMBL/GenBank/DDBJ whole genome shotgun (WGS) entry which is preliminary data.</text>
</comment>
<dbReference type="Proteomes" id="UP000472320">
    <property type="component" value="Unassembled WGS sequence"/>
</dbReference>
<keyword evidence="4" id="KW-1185">Reference proteome</keyword>